<dbReference type="PROSITE" id="PS00455">
    <property type="entry name" value="AMP_BINDING"/>
    <property type="match status" value="1"/>
</dbReference>
<comment type="similarity">
    <text evidence="1">Belongs to the ATP-dependent AMP-binding enzyme family.</text>
</comment>
<evidence type="ECO:0000259" key="3">
    <source>
        <dbReference type="Pfam" id="PF00501"/>
    </source>
</evidence>
<accession>A0A0F5K5X2</accession>
<feature type="domain" description="AMP-binding enzyme C-terminal" evidence="4">
    <location>
        <begin position="461"/>
        <end position="544"/>
    </location>
</feature>
<dbReference type="InterPro" id="IPR045851">
    <property type="entry name" value="AMP-bd_C_sf"/>
</dbReference>
<dbReference type="Gene3D" id="3.40.50.12780">
    <property type="entry name" value="N-terminal domain of ligase-like"/>
    <property type="match status" value="2"/>
</dbReference>
<sequence length="570" mass="62321">MHFATLDAPLAYWADQFPNRIALDDGTRQLSFAALHRAVEARAAYLRDIDAPWHVWLDATLWHDAPTTDDAGHAAAPTRRKAGYPGDLASATLSGRHDDPIARLRDFLAIIHSGRAAVVADDDWPDTVRSGLGNALADTPAAPPAPGGLTPFYVGFTSGSTGLPKGFRRHHLSWTESLRTAIAAFGPGAQSRVFCPGRLSHSLFLFGALQGLWTGAGVVLQQRFSAARAFETLRSGEHCVVAVPSQLAVMLDLTARRTLAPLTGVTLVMISGARWMRERTPALRACFPNARIVEFYGASETSFVAWTDADEHLPDAVVGRPFDNVEVRIQPLDATPGDDAEVSHAEIDGTDRFDHAASTNATDAVHALRPAEDIDPDARSERLDRAGLIFVRSPMLFNDYVYANADGAADETAAIRERDAGKGDWLSVRDVGYLDKAGRLCLIGRAKRMLVTQGKNLFPEEIESVLRAHPWIEEASVHGVHDPIRGRALVAAIRWRDMPAESDKRPALTELFHWCRARLEPYKTPRRFFVFDAETHWPSTTSGKTDHPAVAALLETACARDTGHATLRPL</sequence>
<comment type="caution">
    <text evidence="5">The sequence shown here is derived from an EMBL/GenBank/DDBJ whole genome shotgun (WGS) entry which is preliminary data.</text>
</comment>
<evidence type="ECO:0000256" key="1">
    <source>
        <dbReference type="ARBA" id="ARBA00006432"/>
    </source>
</evidence>
<dbReference type="AlphaFoldDB" id="A0A0F5K5X2"/>
<organism evidence="5 6">
    <name type="scientific">Robbsia andropogonis</name>
    <dbReference type="NCBI Taxonomy" id="28092"/>
    <lineage>
        <taxon>Bacteria</taxon>
        <taxon>Pseudomonadati</taxon>
        <taxon>Pseudomonadota</taxon>
        <taxon>Betaproteobacteria</taxon>
        <taxon>Burkholderiales</taxon>
        <taxon>Burkholderiaceae</taxon>
        <taxon>Robbsia</taxon>
    </lineage>
</organism>
<dbReference type="SUPFAM" id="SSF56801">
    <property type="entry name" value="Acetyl-CoA synthetase-like"/>
    <property type="match status" value="1"/>
</dbReference>
<keyword evidence="2" id="KW-0436">Ligase</keyword>
<dbReference type="Proteomes" id="UP000033618">
    <property type="component" value="Unassembled WGS sequence"/>
</dbReference>
<evidence type="ECO:0000313" key="6">
    <source>
        <dbReference type="Proteomes" id="UP000033618"/>
    </source>
</evidence>
<dbReference type="InterPro" id="IPR042099">
    <property type="entry name" value="ANL_N_sf"/>
</dbReference>
<dbReference type="PANTHER" id="PTHR43201">
    <property type="entry name" value="ACYL-COA SYNTHETASE"/>
    <property type="match status" value="1"/>
</dbReference>
<dbReference type="GO" id="GO:0031956">
    <property type="term" value="F:medium-chain fatty acid-CoA ligase activity"/>
    <property type="evidence" value="ECO:0007669"/>
    <property type="project" value="TreeGrafter"/>
</dbReference>
<proteinExistence type="inferred from homology"/>
<evidence type="ECO:0000259" key="4">
    <source>
        <dbReference type="Pfam" id="PF13193"/>
    </source>
</evidence>
<feature type="domain" description="AMP-dependent synthetase/ligase" evidence="3">
    <location>
        <begin position="108"/>
        <end position="329"/>
    </location>
</feature>
<dbReference type="InterPro" id="IPR020845">
    <property type="entry name" value="AMP-binding_CS"/>
</dbReference>
<gene>
    <name evidence="5" type="ORF">WM40_01155</name>
</gene>
<evidence type="ECO:0000313" key="5">
    <source>
        <dbReference type="EMBL" id="KKB65259.1"/>
    </source>
</evidence>
<name>A0A0F5K5X2_9BURK</name>
<keyword evidence="6" id="KW-1185">Reference proteome</keyword>
<dbReference type="Pfam" id="PF00501">
    <property type="entry name" value="AMP-binding"/>
    <property type="match status" value="1"/>
</dbReference>
<dbReference type="InterPro" id="IPR025110">
    <property type="entry name" value="AMP-bd_C"/>
</dbReference>
<dbReference type="RefSeq" id="WP_046152007.1">
    <property type="nucleotide sequence ID" value="NZ_CADFGU010000001.1"/>
</dbReference>
<protein>
    <recommendedName>
        <fullName evidence="7">O-succinylbenzoate--CoA ligase</fullName>
    </recommendedName>
</protein>
<dbReference type="PATRIC" id="fig|28092.6.peg.257"/>
<dbReference type="PANTHER" id="PTHR43201:SF5">
    <property type="entry name" value="MEDIUM-CHAIN ACYL-COA LIGASE ACSF2, MITOCHONDRIAL"/>
    <property type="match status" value="1"/>
</dbReference>
<dbReference type="InterPro" id="IPR000873">
    <property type="entry name" value="AMP-dep_synth/lig_dom"/>
</dbReference>
<evidence type="ECO:0008006" key="7">
    <source>
        <dbReference type="Google" id="ProtNLM"/>
    </source>
</evidence>
<evidence type="ECO:0000256" key="2">
    <source>
        <dbReference type="ARBA" id="ARBA00022598"/>
    </source>
</evidence>
<dbReference type="Gene3D" id="3.30.300.30">
    <property type="match status" value="1"/>
</dbReference>
<dbReference type="STRING" id="28092.WM40_01155"/>
<reference evidence="5 6" key="1">
    <citation type="submission" date="2015-03" db="EMBL/GenBank/DDBJ databases">
        <title>Draft Genome Sequence of Burkholderia andropogonis type strain ICMP2807, isolated from Sorghum bicolor.</title>
        <authorList>
            <person name="Lopes-Santos L."/>
            <person name="Castro D.B."/>
            <person name="Ottoboni L.M."/>
            <person name="Park D."/>
            <person name="Weirc B.S."/>
            <person name="Destefano S.A."/>
        </authorList>
    </citation>
    <scope>NUCLEOTIDE SEQUENCE [LARGE SCALE GENOMIC DNA]</scope>
    <source>
        <strain evidence="5 6">ICMP2807</strain>
    </source>
</reference>
<dbReference type="GO" id="GO:0006631">
    <property type="term" value="P:fatty acid metabolic process"/>
    <property type="evidence" value="ECO:0007669"/>
    <property type="project" value="TreeGrafter"/>
</dbReference>
<dbReference type="Pfam" id="PF13193">
    <property type="entry name" value="AMP-binding_C"/>
    <property type="match status" value="1"/>
</dbReference>
<dbReference type="EMBL" id="LAQU01000001">
    <property type="protein sequence ID" value="KKB65259.1"/>
    <property type="molecule type" value="Genomic_DNA"/>
</dbReference>